<protein>
    <submittedName>
        <fullName evidence="2">DUF4123 domain-containing protein</fullName>
    </submittedName>
</protein>
<dbReference type="Pfam" id="PF13503">
    <property type="entry name" value="DUF4123"/>
    <property type="match status" value="1"/>
</dbReference>
<evidence type="ECO:0000313" key="3">
    <source>
        <dbReference type="Proteomes" id="UP000306758"/>
    </source>
</evidence>
<dbReference type="Proteomes" id="UP000306758">
    <property type="component" value="Unassembled WGS sequence"/>
</dbReference>
<sequence>MMNSSVWISTAYIQSPQQMETFVALLTFAESRADFESRIESFLQKHRIICHPHLAPIPLTLFFQRHGRLGLFHYAQQLFENEVKVIEIEKMAGSEPSEKTDYLLRHKIYGVVPLDPLQLDCHPQKIAPDEILKLLWQNEPIQPNLFEQSADDFIEPVFKKPIVDSAQQERDKQLFGELLPPLKTYIVLDSNKVKYFEPERLPNNARNLFQGEFGEKTQKIGPYLIEIFPELQRNDNVAGFFTQKHEIFTKYNWDDEQGIFIHSYYDFEKVYQHLRHFAMQQDENGKWFFFRFYDPRVLRNYLETIAVIPSKLSKFFGDGKRIIYAFGSGFDDSFYYYQLKTLPEDTIPSPIKLTKYEFDGLKRQKWLRKREKTFTEIITENASLWEKDPNFPHRTIFTYLDEAFEKNYPTGKSVSLYAVAKISATIMEKLKQFEQLEYQLENQHYSREEQAAVLYNQFVKREKE</sequence>
<comment type="caution">
    <text evidence="2">The sequence shown here is derived from an EMBL/GenBank/DDBJ whole genome shotgun (WGS) entry which is preliminary data.</text>
</comment>
<dbReference type="RefSeq" id="WP_136123656.1">
    <property type="nucleotide sequence ID" value="NZ_QXNI01000040.1"/>
</dbReference>
<evidence type="ECO:0000259" key="1">
    <source>
        <dbReference type="Pfam" id="PF13503"/>
    </source>
</evidence>
<organism evidence="2 3">
    <name type="scientific">Rodentibacter pneumotropicus</name>
    <dbReference type="NCBI Taxonomy" id="758"/>
    <lineage>
        <taxon>Bacteria</taxon>
        <taxon>Pseudomonadati</taxon>
        <taxon>Pseudomonadota</taxon>
        <taxon>Gammaproteobacteria</taxon>
        <taxon>Pasteurellales</taxon>
        <taxon>Pasteurellaceae</taxon>
        <taxon>Rodentibacter</taxon>
    </lineage>
</organism>
<gene>
    <name evidence="2" type="ORF">D3M78_07165</name>
</gene>
<dbReference type="InterPro" id="IPR025391">
    <property type="entry name" value="DUF4123"/>
</dbReference>
<dbReference type="EMBL" id="QXNI01000040">
    <property type="protein sequence ID" value="THA08707.1"/>
    <property type="molecule type" value="Genomic_DNA"/>
</dbReference>
<dbReference type="AlphaFoldDB" id="A0A4S2PZ40"/>
<accession>A0A4S2PZ40</accession>
<feature type="domain" description="DUF4123" evidence="1">
    <location>
        <begin position="187"/>
        <end position="304"/>
    </location>
</feature>
<reference evidence="2 3" key="1">
    <citation type="journal article" date="2019" name="Vet. Microbiol.">
        <title>Development of multi locus sequence typing (MLST) of Rodentibacter pneumotropicus.</title>
        <authorList>
            <person name="Adhikary S."/>
            <person name="Bisgaard M."/>
            <person name="Boot R."/>
            <person name="Benga L."/>
            <person name="Nicklas W."/>
            <person name="Christensen H."/>
        </authorList>
    </citation>
    <scope>NUCLEOTIDE SEQUENCE [LARGE SCALE GENOMIC DNA]</scope>
    <source>
        <strain evidence="2 3">Ac84</strain>
    </source>
</reference>
<name>A0A4S2PZ40_9PAST</name>
<proteinExistence type="predicted"/>
<evidence type="ECO:0000313" key="2">
    <source>
        <dbReference type="EMBL" id="THA08707.1"/>
    </source>
</evidence>